<dbReference type="InterPro" id="IPR002401">
    <property type="entry name" value="Cyt_P450_E_grp-I"/>
</dbReference>
<evidence type="ECO:0000256" key="6">
    <source>
        <dbReference type="SAM" id="Phobius"/>
    </source>
</evidence>
<dbReference type="InterPro" id="IPR050121">
    <property type="entry name" value="Cytochrome_P450_monoxygenase"/>
</dbReference>
<gene>
    <name evidence="7" type="ORF">PG991_006858</name>
</gene>
<sequence length="525" mass="59172">MASTGSITLDEMTQYGQNLSWGSVLVHLGLFLVTALFLVSVRRRYLSPISHIPGPFLASFSRLWHLRQIWSGKQNLRLIEQHDYHGHFVRMAHNEVSVSHPGAVKALLLTTLPKGQWYAIVAFPDYRFYTPFSLLDPKDKNECSKYLSGGYLLHNVLKSEPAMDASMRKLFGWMDKFADERRPMNLDEFFTFVAFDITGEVVFSKPFGFLDKGADVNRSIAMNLAMEAYIAFVGYLQWLHGLFANPLVTKLGVLPMGHLFDTTMAALAERRRNPDARADLAAHWFRGLDKAEQDGSRLFDLRCLQSFATANVGAGSDTVSAGLQSFVYHLLRHPTGWRRIADEIAEARGQGRCRDDVVSYEDATRLPYLQAAIKEGLRVFAPITSQLEMLTPRDTPVGLPRVAPKGGVTIGDHFFPEGVTLNVSPSIIHTSKEIWGADAREFKPERWFASDMASREKKFFIPWGVGYAACPGQHIARMQLSKIAATLVRDYEVRQVVPGAEWRWSAWFTAVPHSWPVYVTRREGA</sequence>
<dbReference type="InterPro" id="IPR036396">
    <property type="entry name" value="Cyt_P450_sf"/>
</dbReference>
<evidence type="ECO:0000256" key="4">
    <source>
        <dbReference type="ARBA" id="ARBA00022723"/>
    </source>
</evidence>
<evidence type="ECO:0008006" key="9">
    <source>
        <dbReference type="Google" id="ProtNLM"/>
    </source>
</evidence>
<feature type="transmembrane region" description="Helical" evidence="6">
    <location>
        <begin position="20"/>
        <end position="41"/>
    </location>
</feature>
<comment type="cofactor">
    <cofactor evidence="1">
        <name>heme</name>
        <dbReference type="ChEBI" id="CHEBI:30413"/>
    </cofactor>
</comment>
<keyword evidence="8" id="KW-1185">Reference proteome</keyword>
<keyword evidence="6" id="KW-0812">Transmembrane</keyword>
<protein>
    <recommendedName>
        <fullName evidence="9">Cytochrome P450</fullName>
    </recommendedName>
</protein>
<evidence type="ECO:0000256" key="3">
    <source>
        <dbReference type="ARBA" id="ARBA00022617"/>
    </source>
</evidence>
<dbReference type="Pfam" id="PF00067">
    <property type="entry name" value="p450"/>
    <property type="match status" value="1"/>
</dbReference>
<evidence type="ECO:0000256" key="5">
    <source>
        <dbReference type="ARBA" id="ARBA00023004"/>
    </source>
</evidence>
<dbReference type="EMBL" id="JAQQWI010000009">
    <property type="protein sequence ID" value="KAK8022977.1"/>
    <property type="molecule type" value="Genomic_DNA"/>
</dbReference>
<comment type="caution">
    <text evidence="7">The sequence shown here is derived from an EMBL/GenBank/DDBJ whole genome shotgun (WGS) entry which is preliminary data.</text>
</comment>
<keyword evidence="6" id="KW-1133">Transmembrane helix</keyword>
<dbReference type="Gene3D" id="1.10.630.10">
    <property type="entry name" value="Cytochrome P450"/>
    <property type="match status" value="1"/>
</dbReference>
<dbReference type="Proteomes" id="UP001396898">
    <property type="component" value="Unassembled WGS sequence"/>
</dbReference>
<evidence type="ECO:0000256" key="1">
    <source>
        <dbReference type="ARBA" id="ARBA00001971"/>
    </source>
</evidence>
<keyword evidence="4" id="KW-0479">Metal-binding</keyword>
<evidence type="ECO:0000313" key="8">
    <source>
        <dbReference type="Proteomes" id="UP001396898"/>
    </source>
</evidence>
<keyword evidence="5" id="KW-0408">Iron</keyword>
<dbReference type="PRINTS" id="PR00463">
    <property type="entry name" value="EP450I"/>
</dbReference>
<evidence type="ECO:0000313" key="7">
    <source>
        <dbReference type="EMBL" id="KAK8022977.1"/>
    </source>
</evidence>
<name>A0ABR1RYH1_9PEZI</name>
<keyword evidence="6" id="KW-0472">Membrane</keyword>
<keyword evidence="3" id="KW-0349">Heme</keyword>
<dbReference type="InterPro" id="IPR001128">
    <property type="entry name" value="Cyt_P450"/>
</dbReference>
<accession>A0ABR1RYH1</accession>
<dbReference type="PRINTS" id="PR00385">
    <property type="entry name" value="P450"/>
</dbReference>
<comment type="similarity">
    <text evidence="2">Belongs to the cytochrome P450 family.</text>
</comment>
<organism evidence="7 8">
    <name type="scientific">Apiospora marii</name>
    <dbReference type="NCBI Taxonomy" id="335849"/>
    <lineage>
        <taxon>Eukaryota</taxon>
        <taxon>Fungi</taxon>
        <taxon>Dikarya</taxon>
        <taxon>Ascomycota</taxon>
        <taxon>Pezizomycotina</taxon>
        <taxon>Sordariomycetes</taxon>
        <taxon>Xylariomycetidae</taxon>
        <taxon>Amphisphaeriales</taxon>
        <taxon>Apiosporaceae</taxon>
        <taxon>Apiospora</taxon>
    </lineage>
</organism>
<reference evidence="7 8" key="1">
    <citation type="submission" date="2023-01" db="EMBL/GenBank/DDBJ databases">
        <title>Analysis of 21 Apiospora genomes using comparative genomics revels a genus with tremendous synthesis potential of carbohydrate active enzymes and secondary metabolites.</title>
        <authorList>
            <person name="Sorensen T."/>
        </authorList>
    </citation>
    <scope>NUCLEOTIDE SEQUENCE [LARGE SCALE GENOMIC DNA]</scope>
    <source>
        <strain evidence="7 8">CBS 20057</strain>
    </source>
</reference>
<dbReference type="SUPFAM" id="SSF48264">
    <property type="entry name" value="Cytochrome P450"/>
    <property type="match status" value="1"/>
</dbReference>
<proteinExistence type="inferred from homology"/>
<dbReference type="PANTHER" id="PTHR24305">
    <property type="entry name" value="CYTOCHROME P450"/>
    <property type="match status" value="1"/>
</dbReference>
<dbReference type="PANTHER" id="PTHR24305:SF232">
    <property type="entry name" value="P450, PUTATIVE (EUROFUNG)-RELATED"/>
    <property type="match status" value="1"/>
</dbReference>
<evidence type="ECO:0000256" key="2">
    <source>
        <dbReference type="ARBA" id="ARBA00010617"/>
    </source>
</evidence>